<evidence type="ECO:0000256" key="5">
    <source>
        <dbReference type="ARBA" id="ARBA00023134"/>
    </source>
</evidence>
<comment type="function">
    <text evidence="6">Catalyzes the GTP-dependent ribosomal translocation step during translation elongation. During this step, the ribosome changes from the pre-translocational (PRE) to the post-translocational (POST) state as the newly formed A-site-bound peptidyl-tRNA and P-site-bound deacylated tRNA move to the P and E sites, respectively. Catalyzes the coordinated movement of the two tRNA molecules, the mRNA and conformational changes in the ribosome.</text>
</comment>
<dbReference type="GO" id="GO:0005829">
    <property type="term" value="C:cytosol"/>
    <property type="evidence" value="ECO:0007669"/>
    <property type="project" value="TreeGrafter"/>
</dbReference>
<dbReference type="FunFam" id="3.30.70.870:FF:000002">
    <property type="entry name" value="Translation elongation factor 2"/>
    <property type="match status" value="1"/>
</dbReference>
<dbReference type="Gene3D" id="2.40.30.10">
    <property type="entry name" value="Translation factors"/>
    <property type="match status" value="1"/>
</dbReference>
<evidence type="ECO:0000313" key="9">
    <source>
        <dbReference type="Proteomes" id="UP000664991"/>
    </source>
</evidence>
<keyword evidence="2" id="KW-0963">Cytoplasm</keyword>
<dbReference type="GO" id="GO:0005525">
    <property type="term" value="F:GTP binding"/>
    <property type="evidence" value="ECO:0007669"/>
    <property type="project" value="UniProtKB-KW"/>
</dbReference>
<evidence type="ECO:0000256" key="7">
    <source>
        <dbReference type="SAM" id="MobiDB-lite"/>
    </source>
</evidence>
<protein>
    <recommendedName>
        <fullName evidence="1">Elongation factor 2</fullName>
    </recommendedName>
</protein>
<evidence type="ECO:0000256" key="2">
    <source>
        <dbReference type="ARBA" id="ARBA00022490"/>
    </source>
</evidence>
<dbReference type="SUPFAM" id="SSF50447">
    <property type="entry name" value="Translation proteins"/>
    <property type="match status" value="1"/>
</dbReference>
<organism evidence="8 9">
    <name type="scientific">Ovis aries</name>
    <name type="common">Sheep</name>
    <dbReference type="NCBI Taxonomy" id="9940"/>
    <lineage>
        <taxon>Eukaryota</taxon>
        <taxon>Metazoa</taxon>
        <taxon>Chordata</taxon>
        <taxon>Craniata</taxon>
        <taxon>Vertebrata</taxon>
        <taxon>Euteleostomi</taxon>
        <taxon>Mammalia</taxon>
        <taxon>Eutheria</taxon>
        <taxon>Laurasiatheria</taxon>
        <taxon>Artiodactyla</taxon>
        <taxon>Ruminantia</taxon>
        <taxon>Pecora</taxon>
        <taxon>Bovidae</taxon>
        <taxon>Caprinae</taxon>
        <taxon>Ovis</taxon>
    </lineage>
</organism>
<proteinExistence type="predicted"/>
<keyword evidence="3" id="KW-0547">Nucleotide-binding</keyword>
<keyword evidence="4" id="KW-0648">Protein biosynthesis</keyword>
<dbReference type="InterPro" id="IPR035647">
    <property type="entry name" value="EFG_III/V"/>
</dbReference>
<gene>
    <name evidence="8" type="ORF">JEQ12_019314</name>
</gene>
<keyword evidence="4" id="KW-0251">Elongation factor</keyword>
<feature type="region of interest" description="Disordered" evidence="7">
    <location>
        <begin position="207"/>
        <end position="231"/>
    </location>
</feature>
<evidence type="ECO:0000256" key="4">
    <source>
        <dbReference type="ARBA" id="ARBA00022768"/>
    </source>
</evidence>
<dbReference type="FunFam" id="2.40.30.10:FF:000010">
    <property type="entry name" value="Translation elongation factor 2"/>
    <property type="match status" value="1"/>
</dbReference>
<dbReference type="GO" id="GO:0003924">
    <property type="term" value="F:GTPase activity"/>
    <property type="evidence" value="ECO:0007669"/>
    <property type="project" value="TreeGrafter"/>
</dbReference>
<evidence type="ECO:0000256" key="1">
    <source>
        <dbReference type="ARBA" id="ARBA00017891"/>
    </source>
</evidence>
<evidence type="ECO:0000256" key="6">
    <source>
        <dbReference type="ARBA" id="ARBA00024731"/>
    </source>
</evidence>
<name>A0A836D0F3_SHEEP</name>
<dbReference type="AlphaFoldDB" id="A0A836D0F3"/>
<dbReference type="GO" id="GO:1990904">
    <property type="term" value="C:ribonucleoprotein complex"/>
    <property type="evidence" value="ECO:0007669"/>
    <property type="project" value="TreeGrafter"/>
</dbReference>
<evidence type="ECO:0000313" key="8">
    <source>
        <dbReference type="EMBL" id="KAG5204869.1"/>
    </source>
</evidence>
<dbReference type="GO" id="GO:0043022">
    <property type="term" value="F:ribosome binding"/>
    <property type="evidence" value="ECO:0007669"/>
    <property type="project" value="TreeGrafter"/>
</dbReference>
<dbReference type="GO" id="GO:0003746">
    <property type="term" value="F:translation elongation factor activity"/>
    <property type="evidence" value="ECO:0007669"/>
    <property type="project" value="UniProtKB-KW"/>
</dbReference>
<dbReference type="SUPFAM" id="SSF54980">
    <property type="entry name" value="EF-G C-terminal domain-like"/>
    <property type="match status" value="1"/>
</dbReference>
<dbReference type="Gene3D" id="3.30.70.870">
    <property type="entry name" value="Elongation Factor G (Translational Gtpase), domain 3"/>
    <property type="match status" value="1"/>
</dbReference>
<evidence type="ECO:0000256" key="3">
    <source>
        <dbReference type="ARBA" id="ARBA00022741"/>
    </source>
</evidence>
<dbReference type="PANTHER" id="PTHR42908">
    <property type="entry name" value="TRANSLATION ELONGATION FACTOR-RELATED"/>
    <property type="match status" value="1"/>
</dbReference>
<dbReference type="Proteomes" id="UP000664991">
    <property type="component" value="Unassembled WGS sequence"/>
</dbReference>
<keyword evidence="5" id="KW-0342">GTP-binding</keyword>
<comment type="caution">
    <text evidence="8">The sequence shown here is derived from an EMBL/GenBank/DDBJ whole genome shotgun (WGS) entry which is preliminary data.</text>
</comment>
<dbReference type="EMBL" id="JAEMGP010000009">
    <property type="protein sequence ID" value="KAG5204869.1"/>
    <property type="molecule type" value="Genomic_DNA"/>
</dbReference>
<accession>A0A836D0F3</accession>
<dbReference type="PANTHER" id="PTHR42908:SF35">
    <property type="entry name" value="ELONGATION FACTOR 2"/>
    <property type="match status" value="1"/>
</dbReference>
<sequence>MITIHLPSPVTVQKYHCEVLYEGPPGDEAAIGIKSCDSKGPLMMYTSKMVPTSDKGRFYAFGQVFSGVVYTGLMVCIMGPNSGEKEDLYLKPIQRTILMMGCYVEPIEDVSCGNIMGLVGVDQFLVKTDTITTFEHSHNTWVIKFSVSPVVRVIVEAKNPASLPKLVEGLKQLAKSDPMVQCTSEESREHIIMGVWGIALGDLPQGRGGPCLHPHQEKSDPVVSYQKTVSE</sequence>
<reference evidence="8 9" key="1">
    <citation type="submission" date="2020-12" db="EMBL/GenBank/DDBJ databases">
        <title>De novo assembly of Tibetan sheep genome.</title>
        <authorList>
            <person name="Li X."/>
        </authorList>
    </citation>
    <scope>NUCLEOTIDE SEQUENCE [LARGE SCALE GENOMIC DNA]</scope>
    <source>
        <tissue evidence="8">Heart</tissue>
    </source>
</reference>
<dbReference type="InterPro" id="IPR009000">
    <property type="entry name" value="Transl_B-barrel_sf"/>
</dbReference>